<accession>A0A2K8N730</accession>
<dbReference type="InterPro" id="IPR025321">
    <property type="entry name" value="DUF4227"/>
</dbReference>
<organism evidence="2 3">
    <name type="scientific">Kyrpidia spormannii</name>
    <dbReference type="NCBI Taxonomy" id="2055160"/>
    <lineage>
        <taxon>Bacteria</taxon>
        <taxon>Bacillati</taxon>
        <taxon>Bacillota</taxon>
        <taxon>Bacilli</taxon>
        <taxon>Bacillales</taxon>
        <taxon>Alicyclobacillaceae</taxon>
        <taxon>Kyrpidia</taxon>
    </lineage>
</organism>
<keyword evidence="1" id="KW-0812">Transmembrane</keyword>
<dbReference type="Proteomes" id="UP000231932">
    <property type="component" value="Chromosome"/>
</dbReference>
<sequence>MGHRQRSRSESWWYFGTAIALAFLLFQAWLLWNEQHQARNPYREPRGPALRVQGPAAQEFSWEAVWQRLQEFYRVGE</sequence>
<evidence type="ECO:0008006" key="4">
    <source>
        <dbReference type="Google" id="ProtNLM"/>
    </source>
</evidence>
<gene>
    <name evidence="2" type="ORF">CVV65_09655</name>
</gene>
<dbReference type="AlphaFoldDB" id="A0A2K8N730"/>
<reference evidence="3" key="1">
    <citation type="submission" date="2017-11" db="EMBL/GenBank/DDBJ databases">
        <title>Complete Genome Sequence of Kyrpidia sp. Strain EA-1, a thermophilic, hydrogen-oxidizing Bacterium, isolated from the Azores.</title>
        <authorList>
            <person name="Reiner J.E."/>
            <person name="Lapp C.J."/>
            <person name="Bunk B."/>
            <person name="Gescher J."/>
        </authorList>
    </citation>
    <scope>NUCLEOTIDE SEQUENCE [LARGE SCALE GENOMIC DNA]</scope>
    <source>
        <strain evidence="3">EA-1</strain>
    </source>
</reference>
<dbReference type="Pfam" id="PF14004">
    <property type="entry name" value="DUF4227"/>
    <property type="match status" value="1"/>
</dbReference>
<evidence type="ECO:0000313" key="2">
    <source>
        <dbReference type="EMBL" id="ATY85159.1"/>
    </source>
</evidence>
<feature type="transmembrane region" description="Helical" evidence="1">
    <location>
        <begin position="12"/>
        <end position="32"/>
    </location>
</feature>
<keyword evidence="1" id="KW-1133">Transmembrane helix</keyword>
<evidence type="ECO:0000313" key="3">
    <source>
        <dbReference type="Proteomes" id="UP000231932"/>
    </source>
</evidence>
<dbReference type="OrthoDB" id="2691647at2"/>
<evidence type="ECO:0000256" key="1">
    <source>
        <dbReference type="SAM" id="Phobius"/>
    </source>
</evidence>
<name>A0A2K8N730_9BACL</name>
<protein>
    <recommendedName>
        <fullName evidence="4">YqzK family protein</fullName>
    </recommendedName>
</protein>
<dbReference type="RefSeq" id="WP_100667952.1">
    <property type="nucleotide sequence ID" value="NZ_CP024955.1"/>
</dbReference>
<dbReference type="KEGG" id="kyr:CVV65_09655"/>
<proteinExistence type="predicted"/>
<dbReference type="EMBL" id="CP024955">
    <property type="protein sequence ID" value="ATY85159.1"/>
    <property type="molecule type" value="Genomic_DNA"/>
</dbReference>
<keyword evidence="3" id="KW-1185">Reference proteome</keyword>
<keyword evidence="1" id="KW-0472">Membrane</keyword>